<feature type="signal peptide" evidence="2">
    <location>
        <begin position="1"/>
        <end position="22"/>
    </location>
</feature>
<organism evidence="3 4">
    <name type="scientific">Candolleomyces eurysporus</name>
    <dbReference type="NCBI Taxonomy" id="2828524"/>
    <lineage>
        <taxon>Eukaryota</taxon>
        <taxon>Fungi</taxon>
        <taxon>Dikarya</taxon>
        <taxon>Basidiomycota</taxon>
        <taxon>Agaricomycotina</taxon>
        <taxon>Agaricomycetes</taxon>
        <taxon>Agaricomycetidae</taxon>
        <taxon>Agaricales</taxon>
        <taxon>Agaricineae</taxon>
        <taxon>Psathyrellaceae</taxon>
        <taxon>Candolleomyces</taxon>
    </lineage>
</organism>
<name>A0A9W8JHU1_9AGAR</name>
<reference evidence="3" key="1">
    <citation type="submission" date="2022-06" db="EMBL/GenBank/DDBJ databases">
        <title>Genome Sequence of Candolleomyces eurysporus.</title>
        <authorList>
            <person name="Buettner E."/>
        </authorList>
    </citation>
    <scope>NUCLEOTIDE SEQUENCE</scope>
    <source>
        <strain evidence="3">VTCC 930004</strain>
    </source>
</reference>
<feature type="non-terminal residue" evidence="3">
    <location>
        <position position="268"/>
    </location>
</feature>
<evidence type="ECO:0000313" key="3">
    <source>
        <dbReference type="EMBL" id="KAJ2935056.1"/>
    </source>
</evidence>
<protein>
    <submittedName>
        <fullName evidence="3">Uncharacterized protein</fullName>
    </submittedName>
</protein>
<keyword evidence="2" id="KW-0732">Signal</keyword>
<feature type="region of interest" description="Disordered" evidence="1">
    <location>
        <begin position="35"/>
        <end position="59"/>
    </location>
</feature>
<dbReference type="Proteomes" id="UP001140091">
    <property type="component" value="Unassembled WGS sequence"/>
</dbReference>
<dbReference type="AlphaFoldDB" id="A0A9W8JHU1"/>
<keyword evidence="4" id="KW-1185">Reference proteome</keyword>
<evidence type="ECO:0000313" key="4">
    <source>
        <dbReference type="Proteomes" id="UP001140091"/>
    </source>
</evidence>
<feature type="compositionally biased region" description="Basic residues" evidence="1">
    <location>
        <begin position="38"/>
        <end position="55"/>
    </location>
</feature>
<accession>A0A9W8JHU1</accession>
<evidence type="ECO:0000256" key="2">
    <source>
        <dbReference type="SAM" id="SignalP"/>
    </source>
</evidence>
<sequence length="268" mass="30818">MVQLTTAATVTVAVLLAASAYAEPAAKIEGTGIDTSARSKHGHAHGAKHHHHATPSRRDLDDVEELDARFFRKIARKIFGRDLSSLETELEARDPTWHNWVGNGNMRRELQDPEELEARFIRRITRKIFGRELDELDARDFEDGEELEARHEHGHHHLHEHVKRALEEMSDEELQARAPFFRRIARKIFGRDLDYEELEARLRPGQVKRSLPGHYITKLKGRGLEQDLEARGLMRPGRRPVGWRGALPRPRELEVEDSVAARSLEELD</sequence>
<gene>
    <name evidence="3" type="ORF">H1R20_g2047</name>
</gene>
<dbReference type="EMBL" id="JANBPK010000706">
    <property type="protein sequence ID" value="KAJ2935056.1"/>
    <property type="molecule type" value="Genomic_DNA"/>
</dbReference>
<feature type="chain" id="PRO_5040876683" evidence="2">
    <location>
        <begin position="23"/>
        <end position="268"/>
    </location>
</feature>
<evidence type="ECO:0000256" key="1">
    <source>
        <dbReference type="SAM" id="MobiDB-lite"/>
    </source>
</evidence>
<proteinExistence type="predicted"/>
<dbReference type="OrthoDB" id="5150177at2759"/>
<comment type="caution">
    <text evidence="3">The sequence shown here is derived from an EMBL/GenBank/DDBJ whole genome shotgun (WGS) entry which is preliminary data.</text>
</comment>